<organism evidence="2">
    <name type="scientific">Homalodisca liturata</name>
    <dbReference type="NCBI Taxonomy" id="320908"/>
    <lineage>
        <taxon>Eukaryota</taxon>
        <taxon>Metazoa</taxon>
        <taxon>Ecdysozoa</taxon>
        <taxon>Arthropoda</taxon>
        <taxon>Hexapoda</taxon>
        <taxon>Insecta</taxon>
        <taxon>Pterygota</taxon>
        <taxon>Neoptera</taxon>
        <taxon>Paraneoptera</taxon>
        <taxon>Hemiptera</taxon>
        <taxon>Auchenorrhyncha</taxon>
        <taxon>Membracoidea</taxon>
        <taxon>Cicadellidae</taxon>
        <taxon>Cicadellinae</taxon>
        <taxon>Proconiini</taxon>
        <taxon>Homalodisca</taxon>
    </lineage>
</organism>
<name>A0A1B6JZW0_9HEMI</name>
<proteinExistence type="predicted"/>
<reference evidence="2" key="1">
    <citation type="submission" date="2015-11" db="EMBL/GenBank/DDBJ databases">
        <title>De novo transcriptome assembly of four potential Pierce s Disease insect vectors from Arizona vineyards.</title>
        <authorList>
            <person name="Tassone E.E."/>
        </authorList>
    </citation>
    <scope>NUCLEOTIDE SEQUENCE</scope>
</reference>
<dbReference type="AlphaFoldDB" id="A0A1B6JZW0"/>
<protein>
    <recommendedName>
        <fullName evidence="1">PiggyBac transposable element-derived protein domain-containing protein</fullName>
    </recommendedName>
</protein>
<accession>A0A1B6JZW0</accession>
<sequence length="110" mass="12893">MAQIWDQTVQFVRSHRLILKFSLYCDVHDNFGDKGHAANVPNLLQGKLNYEHSLYIDNYNSFSLASTLLRRNMYSTGTLRLDRKYISTDVKSAKLKKKEKPLHATLKLYW</sequence>
<evidence type="ECO:0000313" key="2">
    <source>
        <dbReference type="EMBL" id="JAT04747.1"/>
    </source>
</evidence>
<gene>
    <name evidence="2" type="ORF">g.32675</name>
</gene>
<dbReference type="Pfam" id="PF13843">
    <property type="entry name" value="DDE_Tnp_1_7"/>
    <property type="match status" value="1"/>
</dbReference>
<feature type="domain" description="PiggyBac transposable element-derived protein" evidence="1">
    <location>
        <begin position="14"/>
        <end position="98"/>
    </location>
</feature>
<evidence type="ECO:0000259" key="1">
    <source>
        <dbReference type="Pfam" id="PF13843"/>
    </source>
</evidence>
<dbReference type="InterPro" id="IPR029526">
    <property type="entry name" value="PGBD"/>
</dbReference>
<dbReference type="EMBL" id="GECU01002960">
    <property type="protein sequence ID" value="JAT04747.1"/>
    <property type="molecule type" value="Transcribed_RNA"/>
</dbReference>